<reference evidence="2 3" key="1">
    <citation type="submission" date="2020-05" db="EMBL/GenBank/DDBJ databases">
        <title>Genome Sequencing of Type Strains.</title>
        <authorList>
            <person name="Lemaire J.F."/>
            <person name="Inderbitzin P."/>
            <person name="Gregorio O.A."/>
            <person name="Collins S.B."/>
            <person name="Wespe N."/>
            <person name="Knight-Connoni V."/>
        </authorList>
    </citation>
    <scope>NUCLEOTIDE SEQUENCE [LARGE SCALE GENOMIC DNA]</scope>
    <source>
        <strain evidence="2 3">DSM 20512</strain>
    </source>
</reference>
<protein>
    <submittedName>
        <fullName evidence="2">Uncharacterized protein</fullName>
    </submittedName>
</protein>
<dbReference type="Proteomes" id="UP000539146">
    <property type="component" value="Unassembled WGS sequence"/>
</dbReference>
<sequence length="191" mass="20832">MRDRFRALFGRDDDRADHRHDEGHRTSTPEEAAAAAAARIDVRGGGGSADDRAVAAGLDDLRAFVRAAGADLPTVIASRIRHVEDLLREAADTTVARGASTEQRYLFQAVVDDYLPTPVRTYRSLPAADRRDDSDATRTLADQLDVVAETVEDMHEQIRSGAIAELSTHGRFLRERLGDGDPGLRLRGADS</sequence>
<comment type="caution">
    <text evidence="2">The sequence shown here is derived from an EMBL/GenBank/DDBJ whole genome shotgun (WGS) entry which is preliminary data.</text>
</comment>
<name>A0A850DMP5_9MICO</name>
<organism evidence="2 3">
    <name type="scientific">Curtobacterium citreum</name>
    <dbReference type="NCBI Taxonomy" id="2036"/>
    <lineage>
        <taxon>Bacteria</taxon>
        <taxon>Bacillati</taxon>
        <taxon>Actinomycetota</taxon>
        <taxon>Actinomycetes</taxon>
        <taxon>Micrococcales</taxon>
        <taxon>Microbacteriaceae</taxon>
        <taxon>Curtobacterium</taxon>
    </lineage>
</organism>
<gene>
    <name evidence="2" type="ORF">HP467_02040</name>
</gene>
<evidence type="ECO:0000313" key="3">
    <source>
        <dbReference type="Proteomes" id="UP000539146"/>
    </source>
</evidence>
<evidence type="ECO:0000256" key="1">
    <source>
        <dbReference type="SAM" id="MobiDB-lite"/>
    </source>
</evidence>
<evidence type="ECO:0000313" key="2">
    <source>
        <dbReference type="EMBL" id="NUU26896.1"/>
    </source>
</evidence>
<accession>A0A850DMP5</accession>
<dbReference type="AlphaFoldDB" id="A0A850DMP5"/>
<dbReference type="EMBL" id="JABMCG010000063">
    <property type="protein sequence ID" value="NUU26896.1"/>
    <property type="molecule type" value="Genomic_DNA"/>
</dbReference>
<feature type="region of interest" description="Disordered" evidence="1">
    <location>
        <begin position="9"/>
        <end position="32"/>
    </location>
</feature>
<dbReference type="RefSeq" id="WP_175325054.1">
    <property type="nucleotide sequence ID" value="NZ_BAAAWP010000001.1"/>
</dbReference>
<feature type="compositionally biased region" description="Basic and acidic residues" evidence="1">
    <location>
        <begin position="9"/>
        <end position="28"/>
    </location>
</feature>
<proteinExistence type="predicted"/>